<comment type="caution">
    <text evidence="3">The sequence shown here is derived from an EMBL/GenBank/DDBJ whole genome shotgun (WGS) entry which is preliminary data.</text>
</comment>
<dbReference type="Proteomes" id="UP001253595">
    <property type="component" value="Unassembled WGS sequence"/>
</dbReference>
<dbReference type="Gene3D" id="2.40.70.10">
    <property type="entry name" value="Acid Proteases"/>
    <property type="match status" value="1"/>
</dbReference>
<dbReference type="PROSITE" id="PS51257">
    <property type="entry name" value="PROKAR_LIPOPROTEIN"/>
    <property type="match status" value="1"/>
</dbReference>
<evidence type="ECO:0000313" key="4">
    <source>
        <dbReference type="Proteomes" id="UP001253595"/>
    </source>
</evidence>
<evidence type="ECO:0000256" key="1">
    <source>
        <dbReference type="SAM" id="SignalP"/>
    </source>
</evidence>
<keyword evidence="1" id="KW-0732">Signal</keyword>
<dbReference type="InterPro" id="IPR008503">
    <property type="entry name" value="Asp_endopeptidase"/>
</dbReference>
<reference evidence="3 4" key="1">
    <citation type="submission" date="2023-07" db="EMBL/GenBank/DDBJ databases">
        <title>Sorghum-associated microbial communities from plants grown in Nebraska, USA.</title>
        <authorList>
            <person name="Schachtman D."/>
        </authorList>
    </citation>
    <scope>NUCLEOTIDE SEQUENCE [LARGE SCALE GENOMIC DNA]</scope>
    <source>
        <strain evidence="3 4">BE190</strain>
    </source>
</reference>
<dbReference type="EMBL" id="JAVDVX010000001">
    <property type="protein sequence ID" value="MDR7088849.1"/>
    <property type="molecule type" value="Genomic_DNA"/>
</dbReference>
<evidence type="ECO:0000313" key="3">
    <source>
        <dbReference type="EMBL" id="MDR7088849.1"/>
    </source>
</evidence>
<accession>A0ABU1UUI5</accession>
<dbReference type="SUPFAM" id="SSF50630">
    <property type="entry name" value="Acid proteases"/>
    <property type="match status" value="1"/>
</dbReference>
<sequence length="273" mass="30283">MNKKSVLMMRHPLRNLALVTLAITSLGACTQQKAQQQLQAELNASKACIAKQELQAQQVSGQQVEILRQLQAVQQQLVVQQQAIEAKPQIIERAAPQVACPPVPAANSKKNQAKEQPQTDKQIVGLREQALIAGLNIVMQARISTNVANSVVDARNIQMFERNGEEWVRFTIYNPETKEPHVLERKRLRFQTVQTANPTPDRRPVVEIRFTIGKLTQKGEFILADRSTSEYPILIGRNLLRDVMLVDVSGNNLAPLVRVDDAASSASSSAAKK</sequence>
<name>A0ABU1UUI5_9GAMM</name>
<evidence type="ECO:0000259" key="2">
    <source>
        <dbReference type="Pfam" id="PF05618"/>
    </source>
</evidence>
<proteinExistence type="predicted"/>
<keyword evidence="4" id="KW-1185">Reference proteome</keyword>
<dbReference type="Pfam" id="PF05618">
    <property type="entry name" value="Zn_protease"/>
    <property type="match status" value="1"/>
</dbReference>
<gene>
    <name evidence="3" type="ORF">J2X05_000852</name>
</gene>
<feature type="chain" id="PRO_5045606883" description="Retropepsin-like aspartic endopeptidase domain-containing protein" evidence="1">
    <location>
        <begin position="31"/>
        <end position="273"/>
    </location>
</feature>
<protein>
    <recommendedName>
        <fullName evidence="2">Retropepsin-like aspartic endopeptidase domain-containing protein</fullName>
    </recommendedName>
</protein>
<dbReference type="InterPro" id="IPR021109">
    <property type="entry name" value="Peptidase_aspartic_dom_sf"/>
</dbReference>
<feature type="signal peptide" evidence="1">
    <location>
        <begin position="1"/>
        <end position="30"/>
    </location>
</feature>
<dbReference type="PANTHER" id="PTHR38037">
    <property type="entry name" value="ZN_PROTEASE DOMAIN-CONTAINING PROTEIN"/>
    <property type="match status" value="1"/>
</dbReference>
<organism evidence="3 4">
    <name type="scientific">Cellvibrio fibrivorans</name>
    <dbReference type="NCBI Taxonomy" id="126350"/>
    <lineage>
        <taxon>Bacteria</taxon>
        <taxon>Pseudomonadati</taxon>
        <taxon>Pseudomonadota</taxon>
        <taxon>Gammaproteobacteria</taxon>
        <taxon>Cellvibrionales</taxon>
        <taxon>Cellvibrionaceae</taxon>
        <taxon>Cellvibrio</taxon>
    </lineage>
</organism>
<feature type="domain" description="Retropepsin-like aspartic endopeptidase" evidence="2">
    <location>
        <begin position="123"/>
        <end position="253"/>
    </location>
</feature>
<dbReference type="PANTHER" id="PTHR38037:SF2">
    <property type="entry name" value="ATP-DEPENDENT ZINC PROTEASE DOMAIN-CONTAINING PROTEIN-RELATED"/>
    <property type="match status" value="1"/>
</dbReference>
<dbReference type="RefSeq" id="WP_310069037.1">
    <property type="nucleotide sequence ID" value="NZ_JAVDVX010000001.1"/>
</dbReference>